<gene>
    <name evidence="2" type="ORF">DEO72_LG11g1956</name>
</gene>
<name>A0A4D6NR21_VIGUN</name>
<feature type="region of interest" description="Disordered" evidence="1">
    <location>
        <begin position="47"/>
        <end position="87"/>
    </location>
</feature>
<feature type="region of interest" description="Disordered" evidence="1">
    <location>
        <begin position="128"/>
        <end position="189"/>
    </location>
</feature>
<protein>
    <submittedName>
        <fullName evidence="2">Uncharacterized protein</fullName>
    </submittedName>
</protein>
<dbReference type="EMBL" id="CP039355">
    <property type="protein sequence ID" value="QCE14949.1"/>
    <property type="molecule type" value="Genomic_DNA"/>
</dbReference>
<feature type="compositionally biased region" description="Basic and acidic residues" evidence="1">
    <location>
        <begin position="59"/>
        <end position="72"/>
    </location>
</feature>
<evidence type="ECO:0000313" key="2">
    <source>
        <dbReference type="EMBL" id="QCE14949.1"/>
    </source>
</evidence>
<keyword evidence="3" id="KW-1185">Reference proteome</keyword>
<dbReference type="AlphaFoldDB" id="A0A4D6NR21"/>
<proteinExistence type="predicted"/>
<evidence type="ECO:0000256" key="1">
    <source>
        <dbReference type="SAM" id="MobiDB-lite"/>
    </source>
</evidence>
<dbReference type="Proteomes" id="UP000501690">
    <property type="component" value="Linkage Group LG11"/>
</dbReference>
<reference evidence="2 3" key="1">
    <citation type="submission" date="2019-04" db="EMBL/GenBank/DDBJ databases">
        <title>An improved genome assembly and genetic linkage map for asparagus bean, Vigna unguiculata ssp. sesquipedialis.</title>
        <authorList>
            <person name="Xia Q."/>
            <person name="Zhang R."/>
            <person name="Dong Y."/>
        </authorList>
    </citation>
    <scope>NUCLEOTIDE SEQUENCE [LARGE SCALE GENOMIC DNA]</scope>
    <source>
        <tissue evidence="2">Leaf</tissue>
    </source>
</reference>
<organism evidence="2 3">
    <name type="scientific">Vigna unguiculata</name>
    <name type="common">Cowpea</name>
    <dbReference type="NCBI Taxonomy" id="3917"/>
    <lineage>
        <taxon>Eukaryota</taxon>
        <taxon>Viridiplantae</taxon>
        <taxon>Streptophyta</taxon>
        <taxon>Embryophyta</taxon>
        <taxon>Tracheophyta</taxon>
        <taxon>Spermatophyta</taxon>
        <taxon>Magnoliopsida</taxon>
        <taxon>eudicotyledons</taxon>
        <taxon>Gunneridae</taxon>
        <taxon>Pentapetalae</taxon>
        <taxon>rosids</taxon>
        <taxon>fabids</taxon>
        <taxon>Fabales</taxon>
        <taxon>Fabaceae</taxon>
        <taxon>Papilionoideae</taxon>
        <taxon>50 kb inversion clade</taxon>
        <taxon>NPAAA clade</taxon>
        <taxon>indigoferoid/millettioid clade</taxon>
        <taxon>Phaseoleae</taxon>
        <taxon>Vigna</taxon>
    </lineage>
</organism>
<feature type="compositionally biased region" description="Low complexity" evidence="1">
    <location>
        <begin position="136"/>
        <end position="145"/>
    </location>
</feature>
<accession>A0A4D6NR21</accession>
<evidence type="ECO:0000313" key="3">
    <source>
        <dbReference type="Proteomes" id="UP000501690"/>
    </source>
</evidence>
<sequence length="189" mass="21731">MTLEDDAIQRVRKLQEITKNTRESHKKSNKNAFEIYLKENRGVTIAAKERKCSRGGRGTPEHLKRDRERDETAAVVSRGGGRTRDETAARARVVVAGGATRLRWLDARRDSGDGRRLAWWSRVVARRKSRREEETATTAAQQRQWQRQHERRWQWQHGARVDGVAGTSRDSPEFAERNGSCAREEEGVL</sequence>
<feature type="compositionally biased region" description="Basic and acidic residues" evidence="1">
    <location>
        <begin position="170"/>
        <end position="189"/>
    </location>
</feature>